<keyword evidence="5" id="KW-0456">Lyase</keyword>
<evidence type="ECO:0000313" key="8">
    <source>
        <dbReference type="EMBL" id="GAA2002586.1"/>
    </source>
</evidence>
<dbReference type="Pfam" id="PF00274">
    <property type="entry name" value="Glycolytic"/>
    <property type="match status" value="1"/>
</dbReference>
<sequence>MDEMYETAKALVAPGKGILAADESDGTIKKRFDTVGVSSTEENRRIYRETLFTTPGLGRFISGVILFDETIRQRSGDGVPLVEVLKSQGIIAGIKVDKGAKPLAFADGETVTEGLDGLRGRFEEYRRLGAGFGKWRATYSIGAGRPSADCIRANAHALGRYAALCQEAGLVPIVEPEVLMDGTHSIEDAAEVTARVLAAVYDELYAQRVDLRATLLKPNMVLSGYSAPEQATPARVAEATLDVLYRHVPAAVPGMVFLSGGQSDEDATVHLNAMNALGPHPWQLSFSFGRALQSPALHAWGGRDQNLAAAQRALHHRAEMNSAARSGTYSPEMERESAAT</sequence>
<evidence type="ECO:0000256" key="7">
    <source>
        <dbReference type="SAM" id="MobiDB-lite"/>
    </source>
</evidence>
<dbReference type="EMBL" id="BAAAQM010000074">
    <property type="protein sequence ID" value="GAA2002586.1"/>
    <property type="molecule type" value="Genomic_DNA"/>
</dbReference>
<evidence type="ECO:0000256" key="1">
    <source>
        <dbReference type="ARBA" id="ARBA00004714"/>
    </source>
</evidence>
<organism evidence="8 9">
    <name type="scientific">Catenulispora subtropica</name>
    <dbReference type="NCBI Taxonomy" id="450798"/>
    <lineage>
        <taxon>Bacteria</taxon>
        <taxon>Bacillati</taxon>
        <taxon>Actinomycetota</taxon>
        <taxon>Actinomycetes</taxon>
        <taxon>Catenulisporales</taxon>
        <taxon>Catenulisporaceae</taxon>
        <taxon>Catenulispora</taxon>
    </lineage>
</organism>
<evidence type="ECO:0000256" key="6">
    <source>
        <dbReference type="ARBA" id="ARBA00029799"/>
    </source>
</evidence>
<dbReference type="PANTHER" id="PTHR11627">
    <property type="entry name" value="FRUCTOSE-BISPHOSPHATE ALDOLASE"/>
    <property type="match status" value="1"/>
</dbReference>
<reference evidence="8 9" key="1">
    <citation type="journal article" date="2019" name="Int. J. Syst. Evol. Microbiol.">
        <title>The Global Catalogue of Microorganisms (GCM) 10K type strain sequencing project: providing services to taxonomists for standard genome sequencing and annotation.</title>
        <authorList>
            <consortium name="The Broad Institute Genomics Platform"/>
            <consortium name="The Broad Institute Genome Sequencing Center for Infectious Disease"/>
            <person name="Wu L."/>
            <person name="Ma J."/>
        </authorList>
    </citation>
    <scope>NUCLEOTIDE SEQUENCE [LARGE SCALE GENOMIC DNA]</scope>
    <source>
        <strain evidence="8 9">JCM 16013</strain>
    </source>
</reference>
<evidence type="ECO:0000256" key="3">
    <source>
        <dbReference type="ARBA" id="ARBA00013068"/>
    </source>
</evidence>
<comment type="caution">
    <text evidence="8">The sequence shown here is derived from an EMBL/GenBank/DDBJ whole genome shotgun (WGS) entry which is preliminary data.</text>
</comment>
<dbReference type="CDD" id="cd00948">
    <property type="entry name" value="FBP_aldolase_I_a"/>
    <property type="match status" value="1"/>
</dbReference>
<evidence type="ECO:0000313" key="9">
    <source>
        <dbReference type="Proteomes" id="UP001499854"/>
    </source>
</evidence>
<feature type="region of interest" description="Disordered" evidence="7">
    <location>
        <begin position="320"/>
        <end position="340"/>
    </location>
</feature>
<dbReference type="Proteomes" id="UP001499854">
    <property type="component" value="Unassembled WGS sequence"/>
</dbReference>
<proteinExistence type="inferred from homology"/>
<gene>
    <name evidence="8" type="ORF">GCM10009838_80650</name>
</gene>
<comment type="pathway">
    <text evidence="1">Carbohydrate degradation; glycolysis; D-glyceraldehyde 3-phosphate and glycerone phosphate from D-glucose: step 4/4.</text>
</comment>
<dbReference type="RefSeq" id="WP_344662493.1">
    <property type="nucleotide sequence ID" value="NZ_BAAAQM010000074.1"/>
</dbReference>
<name>A0ABN2T9J5_9ACTN</name>
<evidence type="ECO:0000256" key="5">
    <source>
        <dbReference type="ARBA" id="ARBA00023239"/>
    </source>
</evidence>
<accession>A0ABN2T9J5</accession>
<comment type="similarity">
    <text evidence="2">Belongs to the class I fructose-bisphosphate aldolase family.</text>
</comment>
<keyword evidence="9" id="KW-1185">Reference proteome</keyword>
<keyword evidence="4" id="KW-0324">Glycolysis</keyword>
<dbReference type="InterPro" id="IPR000741">
    <property type="entry name" value="FBA_I"/>
</dbReference>
<dbReference type="InterPro" id="IPR013785">
    <property type="entry name" value="Aldolase_TIM"/>
</dbReference>
<dbReference type="Gene3D" id="3.20.20.70">
    <property type="entry name" value="Aldolase class I"/>
    <property type="match status" value="1"/>
</dbReference>
<dbReference type="NCBIfam" id="NF033379">
    <property type="entry name" value="FrucBisAld_I"/>
    <property type="match status" value="1"/>
</dbReference>
<evidence type="ECO:0000256" key="2">
    <source>
        <dbReference type="ARBA" id="ARBA00010387"/>
    </source>
</evidence>
<dbReference type="SUPFAM" id="SSF51569">
    <property type="entry name" value="Aldolase"/>
    <property type="match status" value="1"/>
</dbReference>
<protein>
    <recommendedName>
        <fullName evidence="3">fructose-bisphosphate aldolase</fullName>
        <ecNumber evidence="3">4.1.2.13</ecNumber>
    </recommendedName>
    <alternativeName>
        <fullName evidence="6">Fructose-bisphosphate aldolase class I</fullName>
    </alternativeName>
</protein>
<evidence type="ECO:0000256" key="4">
    <source>
        <dbReference type="ARBA" id="ARBA00023152"/>
    </source>
</evidence>
<dbReference type="EC" id="4.1.2.13" evidence="3"/>